<organism evidence="11 12">
    <name type="scientific">Chrysophaeum taylorii</name>
    <dbReference type="NCBI Taxonomy" id="2483200"/>
    <lineage>
        <taxon>Eukaryota</taxon>
        <taxon>Sar</taxon>
        <taxon>Stramenopiles</taxon>
        <taxon>Ochrophyta</taxon>
        <taxon>Pelagophyceae</taxon>
        <taxon>Pelagomonadales</taxon>
        <taxon>Pelagomonadaceae</taxon>
        <taxon>Chrysophaeum</taxon>
    </lineage>
</organism>
<accession>A0AAD7UGD8</accession>
<evidence type="ECO:0000256" key="2">
    <source>
        <dbReference type="ARBA" id="ARBA00012513"/>
    </source>
</evidence>
<keyword evidence="4 7" id="KW-0547">Nucleotide-binding</keyword>
<evidence type="ECO:0000256" key="3">
    <source>
        <dbReference type="ARBA" id="ARBA00022679"/>
    </source>
</evidence>
<feature type="domain" description="Protein kinase" evidence="10">
    <location>
        <begin position="7"/>
        <end position="269"/>
    </location>
</feature>
<proteinExistence type="inferred from homology"/>
<dbReference type="InterPro" id="IPR011009">
    <property type="entry name" value="Kinase-like_dom_sf"/>
</dbReference>
<dbReference type="Proteomes" id="UP001230188">
    <property type="component" value="Unassembled WGS sequence"/>
</dbReference>
<dbReference type="Gene3D" id="3.30.200.20">
    <property type="entry name" value="Phosphorylase Kinase, domain 1"/>
    <property type="match status" value="2"/>
</dbReference>
<dbReference type="SMART" id="SM00220">
    <property type="entry name" value="S_TKc"/>
    <property type="match status" value="1"/>
</dbReference>
<evidence type="ECO:0000256" key="8">
    <source>
        <dbReference type="RuleBase" id="RU000304"/>
    </source>
</evidence>
<dbReference type="InterPro" id="IPR008271">
    <property type="entry name" value="Ser/Thr_kinase_AS"/>
</dbReference>
<dbReference type="Pfam" id="PF00069">
    <property type="entry name" value="Pkinase"/>
    <property type="match status" value="1"/>
</dbReference>
<dbReference type="PROSITE" id="PS50011">
    <property type="entry name" value="PROTEIN_KINASE_DOM"/>
    <property type="match status" value="1"/>
</dbReference>
<keyword evidence="6 7" id="KW-0067">ATP-binding</keyword>
<dbReference type="PANTHER" id="PTHR43671:SF13">
    <property type="entry name" value="SERINE_THREONINE-PROTEIN KINASE NEK2"/>
    <property type="match status" value="1"/>
</dbReference>
<evidence type="ECO:0000256" key="4">
    <source>
        <dbReference type="ARBA" id="ARBA00022741"/>
    </source>
</evidence>
<keyword evidence="5" id="KW-0418">Kinase</keyword>
<feature type="compositionally biased region" description="Basic and acidic residues" evidence="9">
    <location>
        <begin position="292"/>
        <end position="365"/>
    </location>
</feature>
<evidence type="ECO:0000313" key="12">
    <source>
        <dbReference type="Proteomes" id="UP001230188"/>
    </source>
</evidence>
<evidence type="ECO:0000259" key="10">
    <source>
        <dbReference type="PROSITE" id="PS50011"/>
    </source>
</evidence>
<dbReference type="SUPFAM" id="SSF56112">
    <property type="entry name" value="Protein kinase-like (PK-like)"/>
    <property type="match status" value="1"/>
</dbReference>
<dbReference type="GO" id="GO:0004674">
    <property type="term" value="F:protein serine/threonine kinase activity"/>
    <property type="evidence" value="ECO:0007669"/>
    <property type="project" value="UniProtKB-KW"/>
</dbReference>
<feature type="region of interest" description="Disordered" evidence="9">
    <location>
        <begin position="269"/>
        <end position="365"/>
    </location>
</feature>
<reference evidence="11" key="1">
    <citation type="submission" date="2023-01" db="EMBL/GenBank/DDBJ databases">
        <title>Metagenome sequencing of chrysophaentin producing Chrysophaeum taylorii.</title>
        <authorList>
            <person name="Davison J."/>
            <person name="Bewley C."/>
        </authorList>
    </citation>
    <scope>NUCLEOTIDE SEQUENCE</scope>
    <source>
        <strain evidence="11">NIES-1699</strain>
    </source>
</reference>
<evidence type="ECO:0000256" key="6">
    <source>
        <dbReference type="ARBA" id="ARBA00022840"/>
    </source>
</evidence>
<keyword evidence="12" id="KW-1185">Reference proteome</keyword>
<comment type="similarity">
    <text evidence="1">Belongs to the protein kinase superfamily. NEK Ser/Thr protein kinase family. NIMA subfamily.</text>
</comment>
<dbReference type="AlphaFoldDB" id="A0AAD7UGD8"/>
<dbReference type="Gene3D" id="1.10.510.10">
    <property type="entry name" value="Transferase(Phosphotransferase) domain 1"/>
    <property type="match status" value="1"/>
</dbReference>
<dbReference type="InterPro" id="IPR050660">
    <property type="entry name" value="NEK_Ser/Thr_kinase"/>
</dbReference>
<evidence type="ECO:0000256" key="7">
    <source>
        <dbReference type="PROSITE-ProRule" id="PRU10141"/>
    </source>
</evidence>
<evidence type="ECO:0000256" key="5">
    <source>
        <dbReference type="ARBA" id="ARBA00022777"/>
    </source>
</evidence>
<evidence type="ECO:0000313" key="11">
    <source>
        <dbReference type="EMBL" id="KAJ8604249.1"/>
    </source>
</evidence>
<protein>
    <recommendedName>
        <fullName evidence="2">non-specific serine/threonine protein kinase</fullName>
        <ecNumber evidence="2">2.7.11.1</ecNumber>
    </recommendedName>
</protein>
<gene>
    <name evidence="11" type="ORF">CTAYLR_009234</name>
</gene>
<dbReference type="EMBL" id="JAQMWT010000336">
    <property type="protein sequence ID" value="KAJ8604249.1"/>
    <property type="molecule type" value="Genomic_DNA"/>
</dbReference>
<name>A0AAD7UGD8_9STRA</name>
<dbReference type="EC" id="2.7.11.1" evidence="2"/>
<dbReference type="GO" id="GO:0005524">
    <property type="term" value="F:ATP binding"/>
    <property type="evidence" value="ECO:0007669"/>
    <property type="project" value="UniProtKB-UniRule"/>
</dbReference>
<sequence>MISLENYGVEGPLGRGAFGRVCRVRRKTDGAAFACKSVVYAGMSQAHKKQLVAEVNIMRELNQKHIVRYVDRSIDRSTGTLHIIMELCSGGDLASLLASCRRKRQSLPEFRVLRLAGEAATALRDCHGGHLGGVILHRDLKPANILFDEFGSCKLADFGLAKELSSDDLAKTNLGTPLYMAPELVKRKPYGPPADMWSLGCILHEAATLEPPFDARDQESLSAAITAGVRNKPISKSYSADFRSLVDDLLRLRPQDRATAARLLRRPSLAPWSDAAEPATNEQHPKSSQQHARKDPTPDRAKLLDEREKKLDDREKKLDAREKDLDARQRDLILREARLRPSKRRPQDELPLKDLNDMKKLKPAW</sequence>
<dbReference type="InterPro" id="IPR017441">
    <property type="entry name" value="Protein_kinase_ATP_BS"/>
</dbReference>
<comment type="caution">
    <text evidence="11">The sequence shown here is derived from an EMBL/GenBank/DDBJ whole genome shotgun (WGS) entry which is preliminary data.</text>
</comment>
<dbReference type="PANTHER" id="PTHR43671">
    <property type="entry name" value="SERINE/THREONINE-PROTEIN KINASE NEK"/>
    <property type="match status" value="1"/>
</dbReference>
<evidence type="ECO:0000256" key="1">
    <source>
        <dbReference type="ARBA" id="ARBA00010886"/>
    </source>
</evidence>
<keyword evidence="3" id="KW-0808">Transferase</keyword>
<feature type="binding site" evidence="7">
    <location>
        <position position="36"/>
    </location>
    <ligand>
        <name>ATP</name>
        <dbReference type="ChEBI" id="CHEBI:30616"/>
    </ligand>
</feature>
<feature type="compositionally biased region" description="Polar residues" evidence="9">
    <location>
        <begin position="280"/>
        <end position="290"/>
    </location>
</feature>
<dbReference type="PROSITE" id="PS00108">
    <property type="entry name" value="PROTEIN_KINASE_ST"/>
    <property type="match status" value="1"/>
</dbReference>
<dbReference type="PROSITE" id="PS00107">
    <property type="entry name" value="PROTEIN_KINASE_ATP"/>
    <property type="match status" value="1"/>
</dbReference>
<keyword evidence="8" id="KW-0723">Serine/threonine-protein kinase</keyword>
<evidence type="ECO:0000256" key="9">
    <source>
        <dbReference type="SAM" id="MobiDB-lite"/>
    </source>
</evidence>
<dbReference type="InterPro" id="IPR000719">
    <property type="entry name" value="Prot_kinase_dom"/>
</dbReference>